<dbReference type="PROSITE" id="PS51186">
    <property type="entry name" value="GNAT"/>
    <property type="match status" value="1"/>
</dbReference>
<name>A0ABU3SIE5_9MICO</name>
<feature type="domain" description="N-acetyltransferase" evidence="3">
    <location>
        <begin position="1"/>
        <end position="150"/>
    </location>
</feature>
<reference evidence="4 5" key="1">
    <citation type="submission" date="2023-09" db="EMBL/GenBank/DDBJ databases">
        <title>Microbacterium fusihabitans sp. nov., Microbacterium phycihabitans sp. nov., and Microbacterium cervinum sp. nov., isolated from dried seaweeds of beach.</title>
        <authorList>
            <person name="Lee S.D."/>
        </authorList>
    </citation>
    <scope>NUCLEOTIDE SEQUENCE [LARGE SCALE GENOMIC DNA]</scope>
    <source>
        <strain evidence="4 5">KSW2-29</strain>
    </source>
</reference>
<dbReference type="EC" id="2.3.1.-" evidence="4"/>
<organism evidence="4 5">
    <name type="scientific">Microbacterium phycohabitans</name>
    <dbReference type="NCBI Taxonomy" id="3075993"/>
    <lineage>
        <taxon>Bacteria</taxon>
        <taxon>Bacillati</taxon>
        <taxon>Actinomycetota</taxon>
        <taxon>Actinomycetes</taxon>
        <taxon>Micrococcales</taxon>
        <taxon>Microbacteriaceae</taxon>
        <taxon>Microbacterium</taxon>
    </lineage>
</organism>
<keyword evidence="2 4" id="KW-0012">Acyltransferase</keyword>
<accession>A0ABU3SIE5</accession>
<dbReference type="Pfam" id="PF00583">
    <property type="entry name" value="Acetyltransf_1"/>
    <property type="match status" value="1"/>
</dbReference>
<evidence type="ECO:0000313" key="4">
    <source>
        <dbReference type="EMBL" id="MDU0344549.1"/>
    </source>
</evidence>
<keyword evidence="1 4" id="KW-0808">Transferase</keyword>
<dbReference type="EMBL" id="JAWDIT010000001">
    <property type="protein sequence ID" value="MDU0344549.1"/>
    <property type="molecule type" value="Genomic_DNA"/>
</dbReference>
<dbReference type="PANTHER" id="PTHR43800:SF1">
    <property type="entry name" value="PEPTIDYL-LYSINE N-ACETYLTRANSFERASE YJAB"/>
    <property type="match status" value="1"/>
</dbReference>
<dbReference type="GO" id="GO:0016746">
    <property type="term" value="F:acyltransferase activity"/>
    <property type="evidence" value="ECO:0007669"/>
    <property type="project" value="UniProtKB-KW"/>
</dbReference>
<dbReference type="RefSeq" id="WP_316003335.1">
    <property type="nucleotide sequence ID" value="NZ_JAWDIT010000001.1"/>
</dbReference>
<evidence type="ECO:0000313" key="5">
    <source>
        <dbReference type="Proteomes" id="UP001261125"/>
    </source>
</evidence>
<dbReference type="InterPro" id="IPR000182">
    <property type="entry name" value="GNAT_dom"/>
</dbReference>
<evidence type="ECO:0000256" key="1">
    <source>
        <dbReference type="ARBA" id="ARBA00022679"/>
    </source>
</evidence>
<evidence type="ECO:0000256" key="2">
    <source>
        <dbReference type="ARBA" id="ARBA00023315"/>
    </source>
</evidence>
<dbReference type="Gene3D" id="3.40.630.30">
    <property type="match status" value="1"/>
</dbReference>
<dbReference type="CDD" id="cd04301">
    <property type="entry name" value="NAT_SF"/>
    <property type="match status" value="1"/>
</dbReference>
<proteinExistence type="predicted"/>
<keyword evidence="5" id="KW-1185">Reference proteome</keyword>
<dbReference type="InterPro" id="IPR016181">
    <property type="entry name" value="Acyl_CoA_acyltransferase"/>
</dbReference>
<dbReference type="PANTHER" id="PTHR43800">
    <property type="entry name" value="PEPTIDYL-LYSINE N-ACETYLTRANSFERASE YJAB"/>
    <property type="match status" value="1"/>
</dbReference>
<gene>
    <name evidence="4" type="ORF">RWH44_02420</name>
</gene>
<evidence type="ECO:0000259" key="3">
    <source>
        <dbReference type="PROSITE" id="PS51186"/>
    </source>
</evidence>
<protein>
    <submittedName>
        <fullName evidence="4">GNAT family N-acetyltransferase</fullName>
        <ecNumber evidence="4">2.3.1.-</ecNumber>
    </submittedName>
</protein>
<dbReference type="Proteomes" id="UP001261125">
    <property type="component" value="Unassembled WGS sequence"/>
</dbReference>
<dbReference type="SUPFAM" id="SSF55729">
    <property type="entry name" value="Acyl-CoA N-acyltransferases (Nat)"/>
    <property type="match status" value="1"/>
</dbReference>
<sequence length="173" mass="18762">MRLASSADAGAIERIENDADRLLIDRLAPADWPAAEAGTARVAGPGFVLVAVGEGGTVVGFAHVTEVAGLCHLEQLSVDPTSSRRGWGRRLLVAAMRVARERAHERMTLRTYADVPWNAPFYATVGFVEEAPVTAFHRGLVDVERRLGLDAHGRRVQMAVDLTRRPRSRAAVS</sequence>
<comment type="caution">
    <text evidence="4">The sequence shown here is derived from an EMBL/GenBank/DDBJ whole genome shotgun (WGS) entry which is preliminary data.</text>
</comment>